<dbReference type="EMBL" id="BGZN01000004">
    <property type="protein sequence ID" value="GBR72989.1"/>
    <property type="molecule type" value="Genomic_DNA"/>
</dbReference>
<organism evidence="1 2">
    <name type="scientific">Termititenax aidoneus</name>
    <dbReference type="NCBI Taxonomy" id="2218524"/>
    <lineage>
        <taxon>Bacteria</taxon>
        <taxon>Bacillati</taxon>
        <taxon>Candidatus Margulisiibacteriota</taxon>
        <taxon>Candidatus Termititenacia</taxon>
        <taxon>Candidatus Termititenacales</taxon>
        <taxon>Candidatus Termititenacaceae</taxon>
        <taxon>Candidatus Termititenax</taxon>
    </lineage>
</organism>
<gene>
    <name evidence="1" type="ORF">NO1_0445</name>
</gene>
<protein>
    <submittedName>
        <fullName evidence="1">Zn-dependent hydrolases of the beta-lactamase fold</fullName>
    </submittedName>
</protein>
<dbReference type="SUPFAM" id="SSF56281">
    <property type="entry name" value="Metallo-hydrolase/oxidoreductase"/>
    <property type="match status" value="1"/>
</dbReference>
<evidence type="ECO:0000313" key="2">
    <source>
        <dbReference type="Proteomes" id="UP000269352"/>
    </source>
</evidence>
<dbReference type="GO" id="GO:0016787">
    <property type="term" value="F:hydrolase activity"/>
    <property type="evidence" value="ECO:0007669"/>
    <property type="project" value="UniProtKB-KW"/>
</dbReference>
<sequence length="218" mass="24193">MLEIKYLGHACFLISADDGLRVLTDPYSGFLGYVLPEVAADIVLISRNHAEHNCAEAVGGQPAVIQGAGYRELNWVKIRGIPVQTPGQPHSAGTIFCWDMQAVHFCHLGALGSVPDQELLAQIGTVDVLFFPSGGGEIWSPQTAAQVLRQISYKYALPMLYRTLHNPRPACGLAEFIALQKDIIIPEPKNILRFQRQDFKNEPQIVCLEYLPEEKNVR</sequence>
<keyword evidence="2" id="KW-1185">Reference proteome</keyword>
<dbReference type="InterPro" id="IPR036866">
    <property type="entry name" value="RibonucZ/Hydroxyglut_hydro"/>
</dbReference>
<evidence type="ECO:0000313" key="1">
    <source>
        <dbReference type="EMBL" id="GBR72989.1"/>
    </source>
</evidence>
<reference evidence="1 2" key="1">
    <citation type="journal article" date="2019" name="ISME J.">
        <title>Genome analyses of uncultured TG2/ZB3 bacteria in 'Margulisbacteria' specifically attached to ectosymbiotic spirochetes of protists in the termite gut.</title>
        <authorList>
            <person name="Utami Y.D."/>
            <person name="Kuwahara H."/>
            <person name="Igai K."/>
            <person name="Murakami T."/>
            <person name="Sugaya K."/>
            <person name="Morikawa T."/>
            <person name="Nagura Y."/>
            <person name="Yuki M."/>
            <person name="Deevong P."/>
            <person name="Inoue T."/>
            <person name="Kihara K."/>
            <person name="Lo N."/>
            <person name="Yamada A."/>
            <person name="Ohkuma M."/>
            <person name="Hongoh Y."/>
        </authorList>
    </citation>
    <scope>NUCLEOTIDE SEQUENCE [LARGE SCALE GENOMIC DNA]</scope>
    <source>
        <strain evidence="1">NkOx7-01</strain>
    </source>
</reference>
<dbReference type="PANTHER" id="PTHR39189:SF1">
    <property type="entry name" value="UPF0173 METAL-DEPENDENT HYDROLASE YTKL"/>
    <property type="match status" value="1"/>
</dbReference>
<dbReference type="Pfam" id="PF13483">
    <property type="entry name" value="Lactamase_B_3"/>
    <property type="match status" value="1"/>
</dbReference>
<proteinExistence type="predicted"/>
<accession>A0A388TB97</accession>
<dbReference type="Gene3D" id="3.60.15.10">
    <property type="entry name" value="Ribonuclease Z/Hydroxyacylglutathione hydrolase-like"/>
    <property type="match status" value="1"/>
</dbReference>
<name>A0A388TB97_TERA1</name>
<dbReference type="PANTHER" id="PTHR39189">
    <property type="entry name" value="UPF0173 METAL-DEPENDENT HYDROLASE YTKL"/>
    <property type="match status" value="1"/>
</dbReference>
<keyword evidence="1" id="KW-0378">Hydrolase</keyword>
<comment type="caution">
    <text evidence="1">The sequence shown here is derived from an EMBL/GenBank/DDBJ whole genome shotgun (WGS) entry which is preliminary data.</text>
</comment>
<dbReference type="AlphaFoldDB" id="A0A388TB97"/>
<dbReference type="Proteomes" id="UP000269352">
    <property type="component" value="Unassembled WGS sequence"/>
</dbReference>